<dbReference type="Gene3D" id="3.40.50.10140">
    <property type="entry name" value="Toll/interleukin-1 receptor homology (TIR) domain"/>
    <property type="match status" value="1"/>
</dbReference>
<dbReference type="InterPro" id="IPR000157">
    <property type="entry name" value="TIR_dom"/>
</dbReference>
<feature type="repeat" description="TPR" evidence="1">
    <location>
        <begin position="43"/>
        <end position="76"/>
    </location>
</feature>
<accession>A0AAN8K1E3</accession>
<keyword evidence="1" id="KW-0802">TPR repeat</keyword>
<dbReference type="Gene3D" id="1.25.40.10">
    <property type="entry name" value="Tetratricopeptide repeat domain"/>
    <property type="match status" value="2"/>
</dbReference>
<keyword evidence="4" id="KW-1185">Reference proteome</keyword>
<dbReference type="InterPro" id="IPR035897">
    <property type="entry name" value="Toll_tir_struct_dom_sf"/>
</dbReference>
<dbReference type="AlphaFoldDB" id="A0AAN8K1E3"/>
<proteinExistence type="predicted"/>
<dbReference type="EMBL" id="JAZGQO010000004">
    <property type="protein sequence ID" value="KAK6187431.1"/>
    <property type="molecule type" value="Genomic_DNA"/>
</dbReference>
<name>A0AAN8K1E3_PATCE</name>
<organism evidence="3 4">
    <name type="scientific">Patella caerulea</name>
    <name type="common">Rayed Mediterranean limpet</name>
    <dbReference type="NCBI Taxonomy" id="87958"/>
    <lineage>
        <taxon>Eukaryota</taxon>
        <taxon>Metazoa</taxon>
        <taxon>Spiralia</taxon>
        <taxon>Lophotrochozoa</taxon>
        <taxon>Mollusca</taxon>
        <taxon>Gastropoda</taxon>
        <taxon>Patellogastropoda</taxon>
        <taxon>Patelloidea</taxon>
        <taxon>Patellidae</taxon>
        <taxon>Patella</taxon>
    </lineage>
</organism>
<sequence>MEGARCHFDLPLNVKTARDRQEVEARITILKGYINGDIEPIRLANKHLLGLLYYYIGQLDESYDTFKSILDEDPTNLNALANLAHVCRGILSTKEADEYEGIRNQVSAKADDLILIVARFKAEHAYALAFEIYHSVHELRRYHESNDMYDKCLTKTSGKSENQYARAAWMMCKIWNFKKLFNKNYLKEQHPSKNSKMYDDIMDLLLQIQKNVSKDSTLAALAWANFGYFFWKKPCMPSHKRGGDDLSGIEMPSNIKGTEMEKYYDDPKSCFERALKIRENKEVLELYGSWLLYKTDFDTAVNKFSRSIELDCSDSNYYSYCKRAECLLEKCQSAIAPDERIKATESSVDITDDLELALKDFELVVRVNPTAYSYRHLGQCFLLLSKGGKDKRIRAKALAAYQKGLACLDGKKDSYLHFKHAECLKELGEDTQARASMQRSVENQNPQTTFVEDIRTLMTWYIELCKDGSTENIPEAAFWYKMAFSKYKTETFKKMTLTMIRRDTDFFLKLFGCLWKDANPELAEFISDVLKDIEDLLSNSHLHQFLLSSRRTGSETSAIEIKHASAMRPRNKKGYDYDFFIVYSNRDENWVKFSLLYHLEIIRNFKGLIHIRDFKPGKTILENIEEAIRHSYKVILYITGNFTESDWCNHEAQTAISRALTKREKGSIIPIREGMTTVPNFLSNLSNICIEGVIPETDLEKLVQALDE</sequence>
<dbReference type="Pfam" id="PF13676">
    <property type="entry name" value="TIR_2"/>
    <property type="match status" value="1"/>
</dbReference>
<dbReference type="SUPFAM" id="SSF48452">
    <property type="entry name" value="TPR-like"/>
    <property type="match status" value="2"/>
</dbReference>
<evidence type="ECO:0000256" key="1">
    <source>
        <dbReference type="PROSITE-ProRule" id="PRU00339"/>
    </source>
</evidence>
<dbReference type="InterPro" id="IPR019734">
    <property type="entry name" value="TPR_rpt"/>
</dbReference>
<reference evidence="3 4" key="1">
    <citation type="submission" date="2024-01" db="EMBL/GenBank/DDBJ databases">
        <title>The genome of the rayed Mediterranean limpet Patella caerulea (Linnaeus, 1758).</title>
        <authorList>
            <person name="Anh-Thu Weber A."/>
            <person name="Halstead-Nussloch G."/>
        </authorList>
    </citation>
    <scope>NUCLEOTIDE SEQUENCE [LARGE SCALE GENOMIC DNA]</scope>
    <source>
        <strain evidence="3">AATW-2023a</strain>
        <tissue evidence="3">Whole specimen</tissue>
    </source>
</reference>
<dbReference type="PROSITE" id="PS50104">
    <property type="entry name" value="TIR"/>
    <property type="match status" value="1"/>
</dbReference>
<evidence type="ECO:0000313" key="4">
    <source>
        <dbReference type="Proteomes" id="UP001347796"/>
    </source>
</evidence>
<evidence type="ECO:0000259" key="2">
    <source>
        <dbReference type="PROSITE" id="PS50104"/>
    </source>
</evidence>
<dbReference type="PANTHER" id="PTHR16253:SF0">
    <property type="entry name" value="TETRATRICOPEPTIDE REPEAT PROTEIN 22"/>
    <property type="match status" value="1"/>
</dbReference>
<dbReference type="Proteomes" id="UP001347796">
    <property type="component" value="Unassembled WGS sequence"/>
</dbReference>
<protein>
    <recommendedName>
        <fullName evidence="2">TIR domain-containing protein</fullName>
    </recommendedName>
</protein>
<evidence type="ECO:0000313" key="3">
    <source>
        <dbReference type="EMBL" id="KAK6187431.1"/>
    </source>
</evidence>
<dbReference type="SMART" id="SM00255">
    <property type="entry name" value="TIR"/>
    <property type="match status" value="1"/>
</dbReference>
<dbReference type="PROSITE" id="PS50005">
    <property type="entry name" value="TPR"/>
    <property type="match status" value="1"/>
</dbReference>
<dbReference type="PANTHER" id="PTHR16253">
    <property type="entry name" value="TETRATRICOPEPTIDE REPEAT PROTEIN 22"/>
    <property type="match status" value="1"/>
</dbReference>
<dbReference type="SUPFAM" id="SSF52200">
    <property type="entry name" value="Toll/Interleukin receptor TIR domain"/>
    <property type="match status" value="1"/>
</dbReference>
<dbReference type="InterPro" id="IPR011990">
    <property type="entry name" value="TPR-like_helical_dom_sf"/>
</dbReference>
<feature type="domain" description="TIR" evidence="2">
    <location>
        <begin position="575"/>
        <end position="708"/>
    </location>
</feature>
<dbReference type="GO" id="GO:0007165">
    <property type="term" value="P:signal transduction"/>
    <property type="evidence" value="ECO:0007669"/>
    <property type="project" value="InterPro"/>
</dbReference>
<gene>
    <name evidence="3" type="ORF">SNE40_005462</name>
</gene>
<comment type="caution">
    <text evidence="3">The sequence shown here is derived from an EMBL/GenBank/DDBJ whole genome shotgun (WGS) entry which is preliminary data.</text>
</comment>
<dbReference type="InterPro" id="IPR042342">
    <property type="entry name" value="TTC22"/>
</dbReference>